<name>A0A915JY19_ROMCU</name>
<evidence type="ECO:0000256" key="1">
    <source>
        <dbReference type="SAM" id="Phobius"/>
    </source>
</evidence>
<evidence type="ECO:0000313" key="3">
    <source>
        <dbReference type="WBParaSite" id="nRc.2.0.1.t31237-RA"/>
    </source>
</evidence>
<dbReference type="AlphaFoldDB" id="A0A915JY19"/>
<keyword evidence="1" id="KW-1133">Transmembrane helix</keyword>
<sequence>MAKAASAIISPAPAPTIWAPKIRSVALSPIILTKPSASLFVLARLLAINGNLPILYYLLGAEFNR</sequence>
<proteinExistence type="predicted"/>
<keyword evidence="1" id="KW-0472">Membrane</keyword>
<dbReference type="WBParaSite" id="nRc.2.0.1.t31237-RA">
    <property type="protein sequence ID" value="nRc.2.0.1.t31237-RA"/>
    <property type="gene ID" value="nRc.2.0.1.g31237"/>
</dbReference>
<dbReference type="Proteomes" id="UP000887565">
    <property type="component" value="Unplaced"/>
</dbReference>
<accession>A0A915JY19</accession>
<reference evidence="3" key="1">
    <citation type="submission" date="2022-11" db="UniProtKB">
        <authorList>
            <consortium name="WormBaseParasite"/>
        </authorList>
    </citation>
    <scope>IDENTIFICATION</scope>
</reference>
<organism evidence="2 3">
    <name type="scientific">Romanomermis culicivorax</name>
    <name type="common">Nematode worm</name>
    <dbReference type="NCBI Taxonomy" id="13658"/>
    <lineage>
        <taxon>Eukaryota</taxon>
        <taxon>Metazoa</taxon>
        <taxon>Ecdysozoa</taxon>
        <taxon>Nematoda</taxon>
        <taxon>Enoplea</taxon>
        <taxon>Dorylaimia</taxon>
        <taxon>Mermithida</taxon>
        <taxon>Mermithoidea</taxon>
        <taxon>Mermithidae</taxon>
        <taxon>Romanomermis</taxon>
    </lineage>
</organism>
<protein>
    <submittedName>
        <fullName evidence="3">Uncharacterized protein</fullName>
    </submittedName>
</protein>
<keyword evidence="1" id="KW-0812">Transmembrane</keyword>
<evidence type="ECO:0000313" key="2">
    <source>
        <dbReference type="Proteomes" id="UP000887565"/>
    </source>
</evidence>
<keyword evidence="2" id="KW-1185">Reference proteome</keyword>
<feature type="transmembrane region" description="Helical" evidence="1">
    <location>
        <begin position="37"/>
        <end position="59"/>
    </location>
</feature>